<dbReference type="RefSeq" id="XP_020130317.1">
    <property type="nucleotide sequence ID" value="XM_020273284.1"/>
</dbReference>
<organism evidence="4 5">
    <name type="scientific">Diplodia corticola</name>
    <dbReference type="NCBI Taxonomy" id="236234"/>
    <lineage>
        <taxon>Eukaryota</taxon>
        <taxon>Fungi</taxon>
        <taxon>Dikarya</taxon>
        <taxon>Ascomycota</taxon>
        <taxon>Pezizomycotina</taxon>
        <taxon>Dothideomycetes</taxon>
        <taxon>Dothideomycetes incertae sedis</taxon>
        <taxon>Botryosphaeriales</taxon>
        <taxon>Botryosphaeriaceae</taxon>
        <taxon>Diplodia</taxon>
    </lineage>
</organism>
<comment type="caution">
    <text evidence="4">The sequence shown here is derived from an EMBL/GenBank/DDBJ whole genome shotgun (WGS) entry which is preliminary data.</text>
</comment>
<dbReference type="InterPro" id="IPR023213">
    <property type="entry name" value="CAT-like_dom_sf"/>
</dbReference>
<dbReference type="Pfam" id="PF22664">
    <property type="entry name" value="TRI-like_N"/>
    <property type="match status" value="1"/>
</dbReference>
<gene>
    <name evidence="4" type="ORF">BKCO1_2500036</name>
</gene>
<proteinExistence type="predicted"/>
<dbReference type="InterPro" id="IPR050317">
    <property type="entry name" value="Plant_Fungal_Acyltransferase"/>
</dbReference>
<sequence>MPHSSASTRTIQIQVADLASDPPEEVYPISILDAIMRKISNPITLTYSLDGTVDDDTIISNMCTGLQRVMKEYRFLAGCVHEDDNGQSYSKRTRSQTHFTVHVKDLRRTNYPSYAELASRHFPVSELENTDLLAPGFEPFPQLPADGSGIPVTLVQLNLIRGGLIIGLAINHRFVDARGMDNILARWAEHTRSIFHPDGPAPAPFDPSWNDRTPLMANPTIPPVDYRTPAVPSMRWMPDGTAPGAGVEPEQMASQIWYVPASKLKALKALASSTTPPNKGAAAIPDDDDDDDDGSWVSTNDALTALMWRCITRSRLALHGITPESLADDTRPVALMNAIDVRAYVPTTTTTTSNTAAVPSPSPPVSPSGSDSDSDTDPATLPSPTIGVPAAYPGNSVMFSRATLPLNKLLHPTPTPSPASPSPLRPIALTIRHTITHYRHPTLLARALRWISSCPRGGVGSVDMAVDVVLGLDVIATSWRVLRAYERADFGFGGLKALRWASAVFDGYCFLYPTRGAGTGAGADEGVEVYLGLERGCMERLRGDGELAEWVEVRGG</sequence>
<protein>
    <submittedName>
        <fullName evidence="4">Trichothecene 3-o-acetyltransferase protein</fullName>
    </submittedName>
</protein>
<reference evidence="4 5" key="1">
    <citation type="submission" date="2016-10" db="EMBL/GenBank/DDBJ databases">
        <title>Proteomics and genomics reveal pathogen-plant mechanisms compatible with a hemibiotrophic lifestyle of Diplodia corticola.</title>
        <authorList>
            <person name="Fernandes I."/>
            <person name="De Jonge R."/>
            <person name="Van De Peer Y."/>
            <person name="Devreese B."/>
            <person name="Alves A."/>
            <person name="Esteves A.C."/>
        </authorList>
    </citation>
    <scope>NUCLEOTIDE SEQUENCE [LARGE SCALE GENOMIC DNA]</scope>
    <source>
        <strain evidence="4 5">CBS 112549</strain>
    </source>
</reference>
<keyword evidence="5" id="KW-1185">Reference proteome</keyword>
<dbReference type="PANTHER" id="PTHR31642:SF310">
    <property type="entry name" value="FATTY ALCOHOL:CAFFEOYL-COA ACYLTRANSFERASE"/>
    <property type="match status" value="1"/>
</dbReference>
<dbReference type="STRING" id="236234.A0A1J9R0D6"/>
<evidence type="ECO:0000256" key="2">
    <source>
        <dbReference type="SAM" id="MobiDB-lite"/>
    </source>
</evidence>
<dbReference type="GO" id="GO:0044550">
    <property type="term" value="P:secondary metabolite biosynthetic process"/>
    <property type="evidence" value="ECO:0007669"/>
    <property type="project" value="TreeGrafter"/>
</dbReference>
<dbReference type="PANTHER" id="PTHR31642">
    <property type="entry name" value="TRICHOTHECENE 3-O-ACETYLTRANSFERASE"/>
    <property type="match status" value="1"/>
</dbReference>
<dbReference type="Proteomes" id="UP000183809">
    <property type="component" value="Unassembled WGS sequence"/>
</dbReference>
<dbReference type="AlphaFoldDB" id="A0A1J9R0D6"/>
<dbReference type="GO" id="GO:0016747">
    <property type="term" value="F:acyltransferase activity, transferring groups other than amino-acyl groups"/>
    <property type="evidence" value="ECO:0007669"/>
    <property type="project" value="TreeGrafter"/>
</dbReference>
<feature type="compositionally biased region" description="Low complexity" evidence="2">
    <location>
        <begin position="367"/>
        <end position="385"/>
    </location>
</feature>
<evidence type="ECO:0000259" key="3">
    <source>
        <dbReference type="Pfam" id="PF22664"/>
    </source>
</evidence>
<keyword evidence="1 4" id="KW-0808">Transferase</keyword>
<evidence type="ECO:0000256" key="1">
    <source>
        <dbReference type="ARBA" id="ARBA00022679"/>
    </source>
</evidence>
<feature type="region of interest" description="Disordered" evidence="2">
    <location>
        <begin position="273"/>
        <end position="295"/>
    </location>
</feature>
<dbReference type="InterPro" id="IPR054710">
    <property type="entry name" value="Tri101-like_N"/>
</dbReference>
<feature type="domain" description="Trichothecene 3-O-acetyltransferase-like N-terminal" evidence="3">
    <location>
        <begin position="43"/>
        <end position="185"/>
    </location>
</feature>
<dbReference type="EMBL" id="MNUE01000025">
    <property type="protein sequence ID" value="OJD34057.1"/>
    <property type="molecule type" value="Genomic_DNA"/>
</dbReference>
<evidence type="ECO:0000313" key="5">
    <source>
        <dbReference type="Proteomes" id="UP000183809"/>
    </source>
</evidence>
<feature type="region of interest" description="Disordered" evidence="2">
    <location>
        <begin position="351"/>
        <end position="387"/>
    </location>
</feature>
<dbReference type="OrthoDB" id="1862401at2759"/>
<dbReference type="Gene3D" id="3.30.559.10">
    <property type="entry name" value="Chloramphenicol acetyltransferase-like domain"/>
    <property type="match status" value="3"/>
</dbReference>
<accession>A0A1J9R0D6</accession>
<name>A0A1J9R0D6_9PEZI</name>
<dbReference type="GeneID" id="31013544"/>
<evidence type="ECO:0000313" key="4">
    <source>
        <dbReference type="EMBL" id="OJD34057.1"/>
    </source>
</evidence>
<feature type="compositionally biased region" description="Acidic residues" evidence="2">
    <location>
        <begin position="285"/>
        <end position="294"/>
    </location>
</feature>